<dbReference type="Proteomes" id="UP000299102">
    <property type="component" value="Unassembled WGS sequence"/>
</dbReference>
<comment type="caution">
    <text evidence="2">The sequence shown here is derived from an EMBL/GenBank/DDBJ whole genome shotgun (WGS) entry which is preliminary data.</text>
</comment>
<proteinExistence type="predicted"/>
<name>A0A4C1UPQ1_EUMVA</name>
<feature type="region of interest" description="Disordered" evidence="1">
    <location>
        <begin position="102"/>
        <end position="125"/>
    </location>
</feature>
<protein>
    <submittedName>
        <fullName evidence="2">Uncharacterized protein</fullName>
    </submittedName>
</protein>
<keyword evidence="3" id="KW-1185">Reference proteome</keyword>
<reference evidence="2 3" key="1">
    <citation type="journal article" date="2019" name="Commun. Biol.">
        <title>The bagworm genome reveals a unique fibroin gene that provides high tensile strength.</title>
        <authorList>
            <person name="Kono N."/>
            <person name="Nakamura H."/>
            <person name="Ohtoshi R."/>
            <person name="Tomita M."/>
            <person name="Numata K."/>
            <person name="Arakawa K."/>
        </authorList>
    </citation>
    <scope>NUCLEOTIDE SEQUENCE [LARGE SCALE GENOMIC DNA]</scope>
</reference>
<dbReference type="AlphaFoldDB" id="A0A4C1UPQ1"/>
<evidence type="ECO:0000313" key="2">
    <source>
        <dbReference type="EMBL" id="GBP28190.1"/>
    </source>
</evidence>
<organism evidence="2 3">
    <name type="scientific">Eumeta variegata</name>
    <name type="common">Bagworm moth</name>
    <name type="synonym">Eumeta japonica</name>
    <dbReference type="NCBI Taxonomy" id="151549"/>
    <lineage>
        <taxon>Eukaryota</taxon>
        <taxon>Metazoa</taxon>
        <taxon>Ecdysozoa</taxon>
        <taxon>Arthropoda</taxon>
        <taxon>Hexapoda</taxon>
        <taxon>Insecta</taxon>
        <taxon>Pterygota</taxon>
        <taxon>Neoptera</taxon>
        <taxon>Endopterygota</taxon>
        <taxon>Lepidoptera</taxon>
        <taxon>Glossata</taxon>
        <taxon>Ditrysia</taxon>
        <taxon>Tineoidea</taxon>
        <taxon>Psychidae</taxon>
        <taxon>Oiketicinae</taxon>
        <taxon>Eumeta</taxon>
    </lineage>
</organism>
<gene>
    <name evidence="2" type="ORF">EVAR_76285_1</name>
</gene>
<dbReference type="EMBL" id="BGZK01000203">
    <property type="protein sequence ID" value="GBP28190.1"/>
    <property type="molecule type" value="Genomic_DNA"/>
</dbReference>
<evidence type="ECO:0000313" key="3">
    <source>
        <dbReference type="Proteomes" id="UP000299102"/>
    </source>
</evidence>
<sequence>MYQQCTREDEDWDGHCNREVGPGSKLKEIHEMDRDRKRLLRNFTFLTAKEEKRLVFINLKAVSLLQRVCDRFGSGQGARPGPVRAIENDDLSQASRCRCETASKGEAVEVAPPPPPTRKCQPRFT</sequence>
<evidence type="ECO:0000256" key="1">
    <source>
        <dbReference type="SAM" id="MobiDB-lite"/>
    </source>
</evidence>
<accession>A0A4C1UPQ1</accession>